<protein>
    <submittedName>
        <fullName evidence="1">Uncharacterized protein</fullName>
    </submittedName>
</protein>
<accession>A0A0E9VSN8</accession>
<reference evidence="1" key="2">
    <citation type="journal article" date="2015" name="Fish Shellfish Immunol.">
        <title>Early steps in the European eel (Anguilla anguilla)-Vibrio vulnificus interaction in the gills: Role of the RtxA13 toxin.</title>
        <authorList>
            <person name="Callol A."/>
            <person name="Pajuelo D."/>
            <person name="Ebbesson L."/>
            <person name="Teles M."/>
            <person name="MacKenzie S."/>
            <person name="Amaro C."/>
        </authorList>
    </citation>
    <scope>NUCLEOTIDE SEQUENCE</scope>
</reference>
<evidence type="ECO:0000313" key="1">
    <source>
        <dbReference type="EMBL" id="JAH80345.1"/>
    </source>
</evidence>
<name>A0A0E9VSN8_ANGAN</name>
<organism evidence="1">
    <name type="scientific">Anguilla anguilla</name>
    <name type="common">European freshwater eel</name>
    <name type="synonym">Muraena anguilla</name>
    <dbReference type="NCBI Taxonomy" id="7936"/>
    <lineage>
        <taxon>Eukaryota</taxon>
        <taxon>Metazoa</taxon>
        <taxon>Chordata</taxon>
        <taxon>Craniata</taxon>
        <taxon>Vertebrata</taxon>
        <taxon>Euteleostomi</taxon>
        <taxon>Actinopterygii</taxon>
        <taxon>Neopterygii</taxon>
        <taxon>Teleostei</taxon>
        <taxon>Anguilliformes</taxon>
        <taxon>Anguillidae</taxon>
        <taxon>Anguilla</taxon>
    </lineage>
</organism>
<sequence length="34" mass="3697">MLSGRTSLPYIHGQSCPRILVIISVTSVSIINKI</sequence>
<dbReference type="AlphaFoldDB" id="A0A0E9VSN8"/>
<reference evidence="1" key="1">
    <citation type="submission" date="2014-11" db="EMBL/GenBank/DDBJ databases">
        <authorList>
            <person name="Amaro Gonzalez C."/>
        </authorList>
    </citation>
    <scope>NUCLEOTIDE SEQUENCE</scope>
</reference>
<dbReference type="EMBL" id="GBXM01028232">
    <property type="protein sequence ID" value="JAH80345.1"/>
    <property type="molecule type" value="Transcribed_RNA"/>
</dbReference>
<proteinExistence type="predicted"/>